<evidence type="ECO:0000256" key="10">
    <source>
        <dbReference type="SAM" id="Phobius"/>
    </source>
</evidence>
<evidence type="ECO:0000256" key="7">
    <source>
        <dbReference type="ARBA" id="ARBA00022840"/>
    </source>
</evidence>
<evidence type="ECO:0000256" key="6">
    <source>
        <dbReference type="ARBA" id="ARBA00022777"/>
    </source>
</evidence>
<comment type="catalytic activity">
    <reaction evidence="1">
        <text>ATP + protein L-histidine = ADP + protein N-phospho-L-histidine.</text>
        <dbReference type="EC" id="2.7.13.3"/>
    </reaction>
</comment>
<evidence type="ECO:0000259" key="11">
    <source>
        <dbReference type="Pfam" id="PF02518"/>
    </source>
</evidence>
<dbReference type="OrthoDB" id="227596at2"/>
<evidence type="ECO:0000256" key="8">
    <source>
        <dbReference type="ARBA" id="ARBA00023012"/>
    </source>
</evidence>
<evidence type="ECO:0000256" key="3">
    <source>
        <dbReference type="ARBA" id="ARBA00022553"/>
    </source>
</evidence>
<proteinExistence type="predicted"/>
<evidence type="ECO:0000256" key="1">
    <source>
        <dbReference type="ARBA" id="ARBA00000085"/>
    </source>
</evidence>
<keyword evidence="4" id="KW-0808">Transferase</keyword>
<dbReference type="Proteomes" id="UP000035722">
    <property type="component" value="Unassembled WGS sequence"/>
</dbReference>
<dbReference type="STRING" id="861266.ARTSIC4J27_4349"/>
<dbReference type="PANTHER" id="PTHR24421">
    <property type="entry name" value="NITRATE/NITRITE SENSOR PROTEIN NARX-RELATED"/>
    <property type="match status" value="1"/>
</dbReference>
<keyword evidence="6 13" id="KW-0418">Kinase</keyword>
<keyword evidence="10" id="KW-0812">Transmembrane</keyword>
<evidence type="ECO:0000256" key="5">
    <source>
        <dbReference type="ARBA" id="ARBA00022741"/>
    </source>
</evidence>
<protein>
    <recommendedName>
        <fullName evidence="2">histidine kinase</fullName>
        <ecNumber evidence="2">2.7.13.3</ecNumber>
    </recommendedName>
</protein>
<feature type="transmembrane region" description="Helical" evidence="10">
    <location>
        <begin position="127"/>
        <end position="148"/>
    </location>
</feature>
<organism evidence="13 14">
    <name type="scientific">Pseudarthrobacter siccitolerans</name>
    <dbReference type="NCBI Taxonomy" id="861266"/>
    <lineage>
        <taxon>Bacteria</taxon>
        <taxon>Bacillati</taxon>
        <taxon>Actinomycetota</taxon>
        <taxon>Actinomycetes</taxon>
        <taxon>Micrococcales</taxon>
        <taxon>Micrococcaceae</taxon>
        <taxon>Pseudarthrobacter</taxon>
    </lineage>
</organism>
<feature type="compositionally biased region" description="Low complexity" evidence="9">
    <location>
        <begin position="376"/>
        <end position="394"/>
    </location>
</feature>
<dbReference type="InterPro" id="IPR036890">
    <property type="entry name" value="HATPase_C_sf"/>
</dbReference>
<reference evidence="14" key="1">
    <citation type="journal article" date="2014" name="Genome Announc.">
        <title>Genome Sequence of Arthrobacter siccitolerans 4J27, a Xeroprotectant-Producing Desiccation-Tolerant Microorganism.</title>
        <authorList>
            <person name="Manzanera M."/>
            <person name="Santa-Cruz-Calvo L."/>
            <person name="Vilchez J.I."/>
            <person name="Garcia-Fontana C."/>
            <person name="Silva-Castro G.A."/>
            <person name="Calvo C."/>
            <person name="Gonzalez-Lopez J."/>
        </authorList>
    </citation>
    <scope>NUCLEOTIDE SEQUENCE [LARGE SCALE GENOMIC DNA]</scope>
    <source>
        <strain evidence="14">4J27</strain>
    </source>
</reference>
<evidence type="ECO:0000313" key="14">
    <source>
        <dbReference type="Proteomes" id="UP000035722"/>
    </source>
</evidence>
<dbReference type="RefSeq" id="WP_050057137.1">
    <property type="nucleotide sequence ID" value="NZ_CAQI01000059.1"/>
</dbReference>
<keyword evidence="8" id="KW-0902">Two-component regulatory system</keyword>
<evidence type="ECO:0000256" key="9">
    <source>
        <dbReference type="SAM" id="MobiDB-lite"/>
    </source>
</evidence>
<keyword evidence="7" id="KW-0067">ATP-binding</keyword>
<feature type="transmembrane region" description="Helical" evidence="10">
    <location>
        <begin position="40"/>
        <end position="58"/>
    </location>
</feature>
<sequence length="474" mass="49733">MTEKAFARDAPAGQADASFAELTARRRGLIRRYLHGHPQVMDAVVALSYVLLVAPTVVDAVASGKWIPALLLAAVAGALLLRRSRPVGLVAFVAVAEVAVTLLHPWGSNVSAGLWFSLYAVAVARSRRYALVTTAVATAPLALLYLLAAVGPLRVDVVHTHVNPDDFHLLTSIATGATIALSNVIATGIGISVRQRREHEQEIAAWAARTASLASVNERNRIAREMHDVVAHSLTVMVSLSDGAAVVVRKSPERAGEVLGELSRTGRTALADMRRVLGVLRDDGRAAPRLPPASGDGLSVLLEGFRTAGLPLHYSHSGPALPDDAAFQLTVYRIVQESLTNVLRYGRSLGRVDVSIVRAGSTVTIDVSDDGAGVPGDTSLAGGSSSAAEHASYGTPSHGTGQGISGMAERARIYAGTPSHGTGQGISGMAERARIYAGTVEAGRSGRGWRVHAVLSWPADVSESFRPHELQGKA</sequence>
<evidence type="ECO:0000313" key="13">
    <source>
        <dbReference type="EMBL" id="CCQ48344.1"/>
    </source>
</evidence>
<comment type="caution">
    <text evidence="13">The sequence shown here is derived from an EMBL/GenBank/DDBJ whole genome shotgun (WGS) entry which is preliminary data.</text>
</comment>
<gene>
    <name evidence="13" type="ORF">ARTSIC4J27_4349</name>
</gene>
<keyword evidence="10" id="KW-0472">Membrane</keyword>
<dbReference type="Pfam" id="PF02518">
    <property type="entry name" value="HATPase_c"/>
    <property type="match status" value="1"/>
</dbReference>
<dbReference type="GO" id="GO:0000155">
    <property type="term" value="F:phosphorelay sensor kinase activity"/>
    <property type="evidence" value="ECO:0007669"/>
    <property type="project" value="InterPro"/>
</dbReference>
<dbReference type="Gene3D" id="3.30.565.10">
    <property type="entry name" value="Histidine kinase-like ATPase, C-terminal domain"/>
    <property type="match status" value="1"/>
</dbReference>
<dbReference type="AlphaFoldDB" id="A0A024H948"/>
<feature type="domain" description="Histidine kinase/HSP90-like ATPase" evidence="11">
    <location>
        <begin position="330"/>
        <end position="420"/>
    </location>
</feature>
<dbReference type="GO" id="GO:0016020">
    <property type="term" value="C:membrane"/>
    <property type="evidence" value="ECO:0007669"/>
    <property type="project" value="InterPro"/>
</dbReference>
<evidence type="ECO:0000256" key="2">
    <source>
        <dbReference type="ARBA" id="ARBA00012438"/>
    </source>
</evidence>
<dbReference type="InterPro" id="IPR011712">
    <property type="entry name" value="Sig_transdc_His_kin_sub3_dim/P"/>
</dbReference>
<evidence type="ECO:0000259" key="12">
    <source>
        <dbReference type="Pfam" id="PF07730"/>
    </source>
</evidence>
<keyword evidence="5" id="KW-0547">Nucleotide-binding</keyword>
<evidence type="ECO:0000256" key="4">
    <source>
        <dbReference type="ARBA" id="ARBA00022679"/>
    </source>
</evidence>
<dbReference type="EC" id="2.7.13.3" evidence="2"/>
<dbReference type="EMBL" id="CAQI01000059">
    <property type="protein sequence ID" value="CCQ48344.1"/>
    <property type="molecule type" value="Genomic_DNA"/>
</dbReference>
<dbReference type="GO" id="GO:0046983">
    <property type="term" value="F:protein dimerization activity"/>
    <property type="evidence" value="ECO:0007669"/>
    <property type="project" value="InterPro"/>
</dbReference>
<dbReference type="SUPFAM" id="SSF55874">
    <property type="entry name" value="ATPase domain of HSP90 chaperone/DNA topoisomerase II/histidine kinase"/>
    <property type="match status" value="1"/>
</dbReference>
<feature type="region of interest" description="Disordered" evidence="9">
    <location>
        <begin position="368"/>
        <end position="404"/>
    </location>
</feature>
<dbReference type="PANTHER" id="PTHR24421:SF10">
    <property type="entry name" value="NITRATE_NITRITE SENSOR PROTEIN NARQ"/>
    <property type="match status" value="1"/>
</dbReference>
<dbReference type="CDD" id="cd16917">
    <property type="entry name" value="HATPase_UhpB-NarQ-NarX-like"/>
    <property type="match status" value="1"/>
</dbReference>
<dbReference type="InterPro" id="IPR050482">
    <property type="entry name" value="Sensor_HK_TwoCompSys"/>
</dbReference>
<dbReference type="Pfam" id="PF07730">
    <property type="entry name" value="HisKA_3"/>
    <property type="match status" value="1"/>
</dbReference>
<keyword evidence="14" id="KW-1185">Reference proteome</keyword>
<feature type="transmembrane region" description="Helical" evidence="10">
    <location>
        <begin position="88"/>
        <end position="107"/>
    </location>
</feature>
<keyword evidence="3" id="KW-0597">Phosphoprotein</keyword>
<dbReference type="InterPro" id="IPR003594">
    <property type="entry name" value="HATPase_dom"/>
</dbReference>
<keyword evidence="10" id="KW-1133">Transmembrane helix</keyword>
<feature type="transmembrane region" description="Helical" evidence="10">
    <location>
        <begin position="169"/>
        <end position="191"/>
    </location>
</feature>
<name>A0A024H948_9MICC</name>
<dbReference type="Gene3D" id="1.20.5.1930">
    <property type="match status" value="1"/>
</dbReference>
<feature type="domain" description="Signal transduction histidine kinase subgroup 3 dimerisation and phosphoacceptor" evidence="12">
    <location>
        <begin position="218"/>
        <end position="283"/>
    </location>
</feature>
<accession>A0A024H948</accession>
<dbReference type="GO" id="GO:0005524">
    <property type="term" value="F:ATP binding"/>
    <property type="evidence" value="ECO:0007669"/>
    <property type="project" value="UniProtKB-KW"/>
</dbReference>